<protein>
    <recommendedName>
        <fullName evidence="5">Anthranilate phosphoribosyltransferase</fullName>
        <ecNumber evidence="5">2.4.2.18</ecNumber>
    </recommendedName>
</protein>
<comment type="pathway">
    <text evidence="5">Amino-acid biosynthesis; L-tryptophan biosynthesis; L-tryptophan from chorismate: step 2/5.</text>
</comment>
<dbReference type="Pfam" id="PF00591">
    <property type="entry name" value="Glycos_transf_3"/>
    <property type="match status" value="1"/>
</dbReference>
<dbReference type="EC" id="2.4.2.18" evidence="5"/>
<dbReference type="Pfam" id="PF02885">
    <property type="entry name" value="Glycos_trans_3N"/>
    <property type="match status" value="1"/>
</dbReference>
<dbReference type="AlphaFoldDB" id="A4J9K2"/>
<dbReference type="Gene3D" id="1.20.970.10">
    <property type="entry name" value="Transferase, Pyrimidine Nucleoside Phosphorylase, Chain C"/>
    <property type="match status" value="1"/>
</dbReference>
<comment type="similarity">
    <text evidence="5">Belongs to the anthranilate phosphoribosyltransferase family.</text>
</comment>
<evidence type="ECO:0000256" key="5">
    <source>
        <dbReference type="HAMAP-Rule" id="MF_00211"/>
    </source>
</evidence>
<feature type="binding site" evidence="5">
    <location>
        <position position="240"/>
    </location>
    <ligand>
        <name>Mg(2+)</name>
        <dbReference type="ChEBI" id="CHEBI:18420"/>
        <label>2</label>
    </ligand>
</feature>
<feature type="binding site" evidence="5">
    <location>
        <position position="90"/>
    </location>
    <ligand>
        <name>5-phospho-alpha-D-ribose 1-diphosphate</name>
        <dbReference type="ChEBI" id="CHEBI:58017"/>
    </ligand>
</feature>
<comment type="caution">
    <text evidence="5">Lacks conserved residue(s) required for the propagation of feature annotation.</text>
</comment>
<keyword evidence="4 5" id="KW-0057">Aromatic amino acid biosynthesis</keyword>
<dbReference type="InterPro" id="IPR000312">
    <property type="entry name" value="Glycosyl_Trfase_fam3"/>
</dbReference>
<dbReference type="GO" id="GO:0000162">
    <property type="term" value="P:L-tryptophan biosynthetic process"/>
    <property type="evidence" value="ECO:0007669"/>
    <property type="project" value="UniProtKB-UniRule"/>
</dbReference>
<evidence type="ECO:0000256" key="4">
    <source>
        <dbReference type="ARBA" id="ARBA00023141"/>
    </source>
</evidence>
<feature type="binding site" evidence="5">
    <location>
        <position position="241"/>
    </location>
    <ligand>
        <name>Mg(2+)</name>
        <dbReference type="ChEBI" id="CHEBI:18420"/>
        <label>2</label>
    </ligand>
</feature>
<feature type="binding site" evidence="5">
    <location>
        <position position="241"/>
    </location>
    <ligand>
        <name>Mg(2+)</name>
        <dbReference type="ChEBI" id="CHEBI:18420"/>
        <label>1</label>
    </ligand>
</feature>
<evidence type="ECO:0000256" key="2">
    <source>
        <dbReference type="ARBA" id="ARBA00022679"/>
    </source>
</evidence>
<dbReference type="GO" id="GO:0000287">
    <property type="term" value="F:magnesium ion binding"/>
    <property type="evidence" value="ECO:0007669"/>
    <property type="project" value="UniProtKB-UniRule"/>
</dbReference>
<dbReference type="InterPro" id="IPR005940">
    <property type="entry name" value="Anthranilate_Pribosyl_Tfrase"/>
</dbReference>
<dbReference type="GO" id="GO:0004048">
    <property type="term" value="F:anthranilate phosphoribosyltransferase activity"/>
    <property type="evidence" value="ECO:0007669"/>
    <property type="project" value="UniProtKB-UniRule"/>
</dbReference>
<comment type="function">
    <text evidence="5">Catalyzes the transfer of the phosphoribosyl group of 5-phosphorylribose-1-pyrophosphate (PRPP) to anthranilate to yield N-(5'-phosphoribosyl)-anthranilate (PRA).</text>
</comment>
<evidence type="ECO:0000313" key="9">
    <source>
        <dbReference type="Proteomes" id="UP000001556"/>
    </source>
</evidence>
<feature type="binding site" evidence="5">
    <location>
        <position position="130"/>
    </location>
    <ligand>
        <name>5-phospho-alpha-D-ribose 1-diphosphate</name>
        <dbReference type="ChEBI" id="CHEBI:58017"/>
    </ligand>
</feature>
<keyword evidence="2 5" id="KW-0808">Transferase</keyword>
<feature type="domain" description="Glycosyl transferase family 3 N-terminal" evidence="7">
    <location>
        <begin position="13"/>
        <end position="71"/>
    </location>
</feature>
<name>A4J9K2_DESRM</name>
<dbReference type="SUPFAM" id="SSF47648">
    <property type="entry name" value="Nucleoside phosphorylase/phosphoribosyltransferase N-terminal domain"/>
    <property type="match status" value="1"/>
</dbReference>
<keyword evidence="5" id="KW-0479">Metal-binding</keyword>
<evidence type="ECO:0000313" key="8">
    <source>
        <dbReference type="EMBL" id="ABO51755.1"/>
    </source>
</evidence>
<dbReference type="PANTHER" id="PTHR43285">
    <property type="entry name" value="ANTHRANILATE PHOSPHORIBOSYLTRANSFERASE"/>
    <property type="match status" value="1"/>
</dbReference>
<feature type="binding site" evidence="5">
    <location>
        <begin position="100"/>
        <end position="103"/>
    </location>
    <ligand>
        <name>5-phospho-alpha-D-ribose 1-diphosphate</name>
        <dbReference type="ChEBI" id="CHEBI:58017"/>
    </ligand>
</feature>
<keyword evidence="1 5" id="KW-0328">Glycosyltransferase</keyword>
<dbReference type="STRING" id="349161.Dred_3255"/>
<dbReference type="Gene3D" id="3.40.1030.10">
    <property type="entry name" value="Nucleoside phosphorylase/phosphoribosyltransferase catalytic domain"/>
    <property type="match status" value="1"/>
</dbReference>
<keyword evidence="3 5" id="KW-0822">Tryptophan biosynthesis</keyword>
<dbReference type="InterPro" id="IPR035902">
    <property type="entry name" value="Nuc_phospho_transferase"/>
</dbReference>
<comment type="cofactor">
    <cofactor evidence="5">
        <name>Mg(2+)</name>
        <dbReference type="ChEBI" id="CHEBI:18420"/>
    </cofactor>
    <text evidence="5">Binds 2 magnesium ions per monomer.</text>
</comment>
<keyword evidence="9" id="KW-1185">Reference proteome</keyword>
<feature type="domain" description="Glycosyl transferase family 3" evidence="6">
    <location>
        <begin position="84"/>
        <end position="342"/>
    </location>
</feature>
<dbReference type="eggNOG" id="COG0547">
    <property type="taxonomic scope" value="Bacteria"/>
</dbReference>
<dbReference type="HAMAP" id="MF_00211">
    <property type="entry name" value="TrpD"/>
    <property type="match status" value="1"/>
</dbReference>
<dbReference type="InterPro" id="IPR017459">
    <property type="entry name" value="Glycosyl_Trfase_fam3_N_dom"/>
</dbReference>
<dbReference type="Proteomes" id="UP000001556">
    <property type="component" value="Chromosome"/>
</dbReference>
<feature type="binding site" evidence="5">
    <location>
        <begin position="118"/>
        <end position="126"/>
    </location>
    <ligand>
        <name>5-phospho-alpha-D-ribose 1-diphosphate</name>
        <dbReference type="ChEBI" id="CHEBI:58017"/>
    </ligand>
</feature>
<dbReference type="SUPFAM" id="SSF52418">
    <property type="entry name" value="Nucleoside phosphorylase/phosphoribosyltransferase catalytic domain"/>
    <property type="match status" value="1"/>
</dbReference>
<evidence type="ECO:0000256" key="3">
    <source>
        <dbReference type="ARBA" id="ARBA00022822"/>
    </source>
</evidence>
<dbReference type="KEGG" id="drm:Dred_3255"/>
<comment type="subunit">
    <text evidence="5">Homodimer.</text>
</comment>
<comment type="catalytic activity">
    <reaction evidence="5">
        <text>N-(5-phospho-beta-D-ribosyl)anthranilate + diphosphate = 5-phospho-alpha-D-ribose 1-diphosphate + anthranilate</text>
        <dbReference type="Rhea" id="RHEA:11768"/>
        <dbReference type="ChEBI" id="CHEBI:16567"/>
        <dbReference type="ChEBI" id="CHEBI:18277"/>
        <dbReference type="ChEBI" id="CHEBI:33019"/>
        <dbReference type="ChEBI" id="CHEBI:58017"/>
        <dbReference type="EC" id="2.4.2.18"/>
    </reaction>
</comment>
<feature type="binding site" evidence="5">
    <location>
        <position position="102"/>
    </location>
    <ligand>
        <name>Mg(2+)</name>
        <dbReference type="ChEBI" id="CHEBI:18420"/>
        <label>1</label>
    </ligand>
</feature>
<feature type="binding site" evidence="5">
    <location>
        <position position="98"/>
    </location>
    <ligand>
        <name>5-phospho-alpha-D-ribose 1-diphosphate</name>
        <dbReference type="ChEBI" id="CHEBI:58017"/>
    </ligand>
</feature>
<feature type="binding site" evidence="5">
    <location>
        <position position="90"/>
    </location>
    <ligand>
        <name>anthranilate</name>
        <dbReference type="ChEBI" id="CHEBI:16567"/>
        <label>1</label>
    </ligand>
</feature>
<dbReference type="EMBL" id="CP000612">
    <property type="protein sequence ID" value="ABO51755.1"/>
    <property type="molecule type" value="Genomic_DNA"/>
</dbReference>
<organism evidence="8 9">
    <name type="scientific">Desulforamulus reducens (strain ATCC BAA-1160 / DSM 100696 / MI-1)</name>
    <name type="common">Desulfotomaculum reducens</name>
    <dbReference type="NCBI Taxonomy" id="349161"/>
    <lineage>
        <taxon>Bacteria</taxon>
        <taxon>Bacillati</taxon>
        <taxon>Bacillota</taxon>
        <taxon>Clostridia</taxon>
        <taxon>Eubacteriales</taxon>
        <taxon>Peptococcaceae</taxon>
        <taxon>Desulforamulus</taxon>
    </lineage>
</organism>
<evidence type="ECO:0000259" key="7">
    <source>
        <dbReference type="Pfam" id="PF02885"/>
    </source>
</evidence>
<keyword evidence="5" id="KW-0028">Amino-acid biosynthesis</keyword>
<dbReference type="PANTHER" id="PTHR43285:SF2">
    <property type="entry name" value="ANTHRANILATE PHOSPHORIBOSYLTRANSFERASE"/>
    <property type="match status" value="1"/>
</dbReference>
<accession>A4J9K2</accession>
<proteinExistence type="inferred from homology"/>
<keyword evidence="5" id="KW-0460">Magnesium</keyword>
<evidence type="ECO:0000256" key="1">
    <source>
        <dbReference type="ARBA" id="ARBA00022676"/>
    </source>
</evidence>
<sequence>MMSIEKQKEFGGLITRLLQKENMDRATAKEKFSEVLNNTQTEMQQGAFLAALTAKGETAAEIAGIWEAIYELDTVKVNPYISSPLVDNCGTGMDTIKTFNISTAASIIAAAAGVKMAKHGARAITSVCGTIDILEELGVDVECDTTVVKQSIEQAGIGIFNGMSPKVHPQALGRILSKISFGTVLNIAASLANPALPQYGVRGVYSAELVEPVAKVMREIGYKKALVVHGMDETGKYGMDEASTLGETVIAELKEDGKIVKYSFSPEDMGIQRTQKHKLQPLGERKKEAVRLVTLLSKKDDEARQDIVCLNAALIFYMMGLSSSIREGCIYAKEIIASGSALNKLKDWVKEQNRETQKGLAKLKMVLATAGLEG</sequence>
<evidence type="ECO:0000259" key="6">
    <source>
        <dbReference type="Pfam" id="PF00591"/>
    </source>
</evidence>
<dbReference type="HOGENOM" id="CLU_034315_2_1_9"/>
<dbReference type="InterPro" id="IPR036320">
    <property type="entry name" value="Glycosyl_Trfase_fam3_N_dom_sf"/>
</dbReference>
<dbReference type="GO" id="GO:0005829">
    <property type="term" value="C:cytosol"/>
    <property type="evidence" value="ECO:0007669"/>
    <property type="project" value="TreeGrafter"/>
</dbReference>
<dbReference type="RefSeq" id="WP_011879540.1">
    <property type="nucleotide sequence ID" value="NC_009253.1"/>
</dbReference>
<reference evidence="8 9" key="1">
    <citation type="submission" date="2007-03" db="EMBL/GenBank/DDBJ databases">
        <title>Complete sequence of Desulfotomaculum reducens MI-1.</title>
        <authorList>
            <consortium name="US DOE Joint Genome Institute"/>
            <person name="Copeland A."/>
            <person name="Lucas S."/>
            <person name="Lapidus A."/>
            <person name="Barry K."/>
            <person name="Detter J.C."/>
            <person name="Glavina del Rio T."/>
            <person name="Hammon N."/>
            <person name="Israni S."/>
            <person name="Dalin E."/>
            <person name="Tice H."/>
            <person name="Pitluck S."/>
            <person name="Sims D."/>
            <person name="Brettin T."/>
            <person name="Bruce D."/>
            <person name="Han C."/>
            <person name="Tapia R."/>
            <person name="Schmutz J."/>
            <person name="Larimer F."/>
            <person name="Land M."/>
            <person name="Hauser L."/>
            <person name="Kyrpides N."/>
            <person name="Kim E."/>
            <person name="Tebo B.M."/>
            <person name="Richardson P."/>
        </authorList>
    </citation>
    <scope>NUCLEOTIDE SEQUENCE [LARGE SCALE GENOMIC DNA]</scope>
    <source>
        <strain evidence="8 9">MI-1</strain>
    </source>
</reference>
<gene>
    <name evidence="5" type="primary">trpD</name>
    <name evidence="8" type="ordered locus">Dred_3255</name>
</gene>
<dbReference type="NCBIfam" id="TIGR01245">
    <property type="entry name" value="trpD"/>
    <property type="match status" value="1"/>
</dbReference>